<evidence type="ECO:0000313" key="2">
    <source>
        <dbReference type="EMBL" id="AJE83580.1"/>
    </source>
</evidence>
<sequence>MGPRGGCPPHRAAAPPITNSPWRGTRSAMRTTESAYGEPGGGKKPKPDPTPPTPAPNHNTRTQ</sequence>
<dbReference type="KEGG" id="sals:SLNWT_3204"/>
<organism evidence="2 3">
    <name type="scientific">Streptomyces albus (strain ATCC 21838 / DSM 41398 / FERM P-419 / JCM 4703 / NBRC 107858)</name>
    <dbReference type="NCBI Taxonomy" id="1081613"/>
    <lineage>
        <taxon>Bacteria</taxon>
        <taxon>Bacillati</taxon>
        <taxon>Actinomycetota</taxon>
        <taxon>Actinomycetes</taxon>
        <taxon>Kitasatosporales</taxon>
        <taxon>Streptomycetaceae</taxon>
        <taxon>Streptomyces</taxon>
    </lineage>
</organism>
<dbReference type="AlphaFoldDB" id="A0A0B5EWI1"/>
<evidence type="ECO:0000256" key="1">
    <source>
        <dbReference type="SAM" id="MobiDB-lite"/>
    </source>
</evidence>
<keyword evidence="3" id="KW-1185">Reference proteome</keyword>
<name>A0A0B5EWI1_STRA4</name>
<proteinExistence type="predicted"/>
<evidence type="ECO:0000313" key="3">
    <source>
        <dbReference type="Proteomes" id="UP000031523"/>
    </source>
</evidence>
<protein>
    <submittedName>
        <fullName evidence="2">Uncharacterized protein</fullName>
    </submittedName>
</protein>
<feature type="compositionally biased region" description="Polar residues" evidence="1">
    <location>
        <begin position="17"/>
        <end position="34"/>
    </location>
</feature>
<feature type="region of interest" description="Disordered" evidence="1">
    <location>
        <begin position="1"/>
        <end position="63"/>
    </location>
</feature>
<gene>
    <name evidence="2" type="ORF">SLNWT_3204</name>
</gene>
<accession>A0A0B5EWI1</accession>
<dbReference type="Proteomes" id="UP000031523">
    <property type="component" value="Chromosome"/>
</dbReference>
<reference evidence="2 3" key="1">
    <citation type="submission" date="2015-01" db="EMBL/GenBank/DDBJ databases">
        <title>Enhanced salinomycin production by adjusting the supply of polyketide extender units in Streptomyce albus DSM 41398.</title>
        <authorList>
            <person name="Lu C."/>
        </authorList>
    </citation>
    <scope>NUCLEOTIDE SEQUENCE [LARGE SCALE GENOMIC DNA]</scope>
    <source>
        <strain evidence="3">ATCC 21838 / DSM 41398 / FERM P-419 / JCM 4703 / NBRC 107858</strain>
    </source>
</reference>
<dbReference type="EMBL" id="CP010519">
    <property type="protein sequence ID" value="AJE83580.1"/>
    <property type="molecule type" value="Genomic_DNA"/>
</dbReference>